<name>A0A9W8YHJ6_9PEZI</name>
<protein>
    <submittedName>
        <fullName evidence="1">Uncharacterized protein</fullName>
    </submittedName>
</protein>
<organism evidence="1 2">
    <name type="scientific">Gnomoniopsis smithogilvyi</name>
    <dbReference type="NCBI Taxonomy" id="1191159"/>
    <lineage>
        <taxon>Eukaryota</taxon>
        <taxon>Fungi</taxon>
        <taxon>Dikarya</taxon>
        <taxon>Ascomycota</taxon>
        <taxon>Pezizomycotina</taxon>
        <taxon>Sordariomycetes</taxon>
        <taxon>Sordariomycetidae</taxon>
        <taxon>Diaporthales</taxon>
        <taxon>Gnomoniaceae</taxon>
        <taxon>Gnomoniopsis</taxon>
    </lineage>
</organism>
<reference evidence="1" key="1">
    <citation type="submission" date="2022-10" db="EMBL/GenBank/DDBJ databases">
        <title>Tapping the CABI collections for fungal endophytes: first genome assemblies for Collariella, Neodidymelliopsis, Ascochyta clinopodiicola, Didymella pomorum, Didymosphaeria variabile, Neocosmospora piperis and Neocucurbitaria cava.</title>
        <authorList>
            <person name="Hill R."/>
        </authorList>
    </citation>
    <scope>NUCLEOTIDE SEQUENCE</scope>
    <source>
        <strain evidence="1">IMI 355082</strain>
    </source>
</reference>
<evidence type="ECO:0000313" key="2">
    <source>
        <dbReference type="Proteomes" id="UP001140453"/>
    </source>
</evidence>
<accession>A0A9W8YHJ6</accession>
<dbReference type="OrthoDB" id="10060424at2759"/>
<comment type="caution">
    <text evidence="1">The sequence shown here is derived from an EMBL/GenBank/DDBJ whole genome shotgun (WGS) entry which is preliminary data.</text>
</comment>
<dbReference type="EMBL" id="JAPEVB010000008">
    <property type="protein sequence ID" value="KAJ4385219.1"/>
    <property type="molecule type" value="Genomic_DNA"/>
</dbReference>
<dbReference type="AlphaFoldDB" id="A0A9W8YHJ6"/>
<sequence>MLNHMIVKNDPNTTDEGEGIQGREMEHAVDIYPFDDGKPGQAFYPGNVPYPDRRSVSAKYAFEAGKPGRAFYPGNVPYPDRRSVSAKYAFDDGKPGRAFYPGNVPYPDRRSVSAKYAFDDGKPGRAFYPGNVPYPDRRSVSAKYAPLTTANQAKPFTQATFSTQAGQATSLTQTAVGMTGDMYANIILLQISTITESVIELSKLD</sequence>
<proteinExistence type="predicted"/>
<dbReference type="Proteomes" id="UP001140453">
    <property type="component" value="Unassembled WGS sequence"/>
</dbReference>
<evidence type="ECO:0000313" key="1">
    <source>
        <dbReference type="EMBL" id="KAJ4385219.1"/>
    </source>
</evidence>
<keyword evidence="2" id="KW-1185">Reference proteome</keyword>
<gene>
    <name evidence="1" type="ORF">N0V93_010280</name>
</gene>